<reference evidence="2 3" key="1">
    <citation type="submission" date="2017-11" db="EMBL/GenBank/DDBJ databases">
        <title>Infants hospitalized years apart are colonized by the same room-sourced microbial strains.</title>
        <authorList>
            <person name="Brooks B."/>
            <person name="Olm M.R."/>
            <person name="Firek B.A."/>
            <person name="Baker R."/>
            <person name="Thomas B.C."/>
            <person name="Morowitz M.J."/>
            <person name="Banfield J.F."/>
        </authorList>
    </citation>
    <scope>NUCLEOTIDE SEQUENCE [LARGE SCALE GENOMIC DNA]</scope>
    <source>
        <strain evidence="2">S2_009_000_R2_76</strain>
    </source>
</reference>
<name>A0A2W5GX38_9SPHI</name>
<organism evidence="2 3">
    <name type="scientific">Pseudopedobacter saltans</name>
    <dbReference type="NCBI Taxonomy" id="151895"/>
    <lineage>
        <taxon>Bacteria</taxon>
        <taxon>Pseudomonadati</taxon>
        <taxon>Bacteroidota</taxon>
        <taxon>Sphingobacteriia</taxon>
        <taxon>Sphingobacteriales</taxon>
        <taxon>Sphingobacteriaceae</taxon>
        <taxon>Pseudopedobacter</taxon>
    </lineage>
</organism>
<feature type="region of interest" description="Disordered" evidence="1">
    <location>
        <begin position="37"/>
        <end position="67"/>
    </location>
</feature>
<accession>A0A2W5GX38</accession>
<evidence type="ECO:0000256" key="1">
    <source>
        <dbReference type="SAM" id="MobiDB-lite"/>
    </source>
</evidence>
<evidence type="ECO:0000313" key="2">
    <source>
        <dbReference type="EMBL" id="PZP47922.1"/>
    </source>
</evidence>
<sequence>MAYNLAFILKIKLMKRIYLLSAICISVLLSTSCTVERQAGRSGKIPPGQAKKMNGSKSARDYAPGHN</sequence>
<protein>
    <recommendedName>
        <fullName evidence="4">Quinol oxidase subunit 4</fullName>
    </recommendedName>
</protein>
<dbReference type="EMBL" id="QFOI01000177">
    <property type="protein sequence ID" value="PZP47922.1"/>
    <property type="molecule type" value="Genomic_DNA"/>
</dbReference>
<dbReference type="Proteomes" id="UP000249645">
    <property type="component" value="Unassembled WGS sequence"/>
</dbReference>
<proteinExistence type="predicted"/>
<gene>
    <name evidence="2" type="ORF">DI598_10530</name>
</gene>
<evidence type="ECO:0008006" key="4">
    <source>
        <dbReference type="Google" id="ProtNLM"/>
    </source>
</evidence>
<comment type="caution">
    <text evidence="2">The sequence shown here is derived from an EMBL/GenBank/DDBJ whole genome shotgun (WGS) entry which is preliminary data.</text>
</comment>
<evidence type="ECO:0000313" key="3">
    <source>
        <dbReference type="Proteomes" id="UP000249645"/>
    </source>
</evidence>
<dbReference type="AlphaFoldDB" id="A0A2W5GX38"/>